<keyword evidence="4" id="KW-0378">Hydrolase</keyword>
<dbReference type="SUPFAM" id="SSF102712">
    <property type="entry name" value="JAB1/MPN domain"/>
    <property type="match status" value="1"/>
</dbReference>
<reference evidence="8" key="1">
    <citation type="submission" date="2021-04" db="EMBL/GenBank/DDBJ databases">
        <title>Taxonomic assessment of Weissella genus.</title>
        <authorList>
            <person name="Fanelli F."/>
            <person name="Chieffi D."/>
            <person name="Dell'Aquila A."/>
            <person name="Gyu-Sung C."/>
            <person name="Franz C.M.A.P."/>
            <person name="Fusco V."/>
        </authorList>
    </citation>
    <scope>NUCLEOTIDE SEQUENCE</scope>
    <source>
        <strain evidence="8">LMG 25373</strain>
    </source>
</reference>
<organism evidence="8 9">
    <name type="scientific">Periweissella beninensis</name>
    <dbReference type="NCBI Taxonomy" id="504936"/>
    <lineage>
        <taxon>Bacteria</taxon>
        <taxon>Bacillati</taxon>
        <taxon>Bacillota</taxon>
        <taxon>Bacilli</taxon>
        <taxon>Lactobacillales</taxon>
        <taxon>Lactobacillaceae</taxon>
        <taxon>Periweissella</taxon>
    </lineage>
</organism>
<dbReference type="Proteomes" id="UP001057481">
    <property type="component" value="Unassembled WGS sequence"/>
</dbReference>
<dbReference type="InterPro" id="IPR025657">
    <property type="entry name" value="RadC_JAB"/>
</dbReference>
<name>A0ABT0VFN2_9LACO</name>
<feature type="domain" description="MPN" evidence="7">
    <location>
        <begin position="89"/>
        <end position="211"/>
    </location>
</feature>
<dbReference type="Gene3D" id="3.40.140.10">
    <property type="entry name" value="Cytidine Deaminase, domain 2"/>
    <property type="match status" value="1"/>
</dbReference>
<accession>A0ABT0VFN2</accession>
<dbReference type="InterPro" id="IPR020891">
    <property type="entry name" value="UPF0758_CS"/>
</dbReference>
<dbReference type="PROSITE" id="PS50249">
    <property type="entry name" value="MPN"/>
    <property type="match status" value="1"/>
</dbReference>
<evidence type="ECO:0000259" key="7">
    <source>
        <dbReference type="PROSITE" id="PS50249"/>
    </source>
</evidence>
<dbReference type="InterPro" id="IPR001405">
    <property type="entry name" value="UPF0758"/>
</dbReference>
<dbReference type="PROSITE" id="PS01302">
    <property type="entry name" value="UPF0758"/>
    <property type="match status" value="1"/>
</dbReference>
<dbReference type="RefSeq" id="WP_205143081.1">
    <property type="nucleotide sequence ID" value="NZ_JAFBDN010000003.1"/>
</dbReference>
<dbReference type="InterPro" id="IPR037518">
    <property type="entry name" value="MPN"/>
</dbReference>
<dbReference type="PANTHER" id="PTHR30471:SF3">
    <property type="entry name" value="UPF0758 PROTEIN YEES-RELATED"/>
    <property type="match status" value="1"/>
</dbReference>
<evidence type="ECO:0000256" key="2">
    <source>
        <dbReference type="ARBA" id="ARBA00022670"/>
    </source>
</evidence>
<gene>
    <name evidence="8" type="ORF">KAK10_01610</name>
</gene>
<evidence type="ECO:0000256" key="6">
    <source>
        <dbReference type="ARBA" id="ARBA00023049"/>
    </source>
</evidence>
<comment type="caution">
    <text evidence="8">The sequence shown here is derived from an EMBL/GenBank/DDBJ whole genome shotgun (WGS) entry which is preliminary data.</text>
</comment>
<dbReference type="PANTHER" id="PTHR30471">
    <property type="entry name" value="DNA REPAIR PROTEIN RADC"/>
    <property type="match status" value="1"/>
</dbReference>
<evidence type="ECO:0000313" key="9">
    <source>
        <dbReference type="Proteomes" id="UP001057481"/>
    </source>
</evidence>
<sequence length="214" mass="24288">MFKISKLDEYSVTELLNIFYWSHGLSNTKRQLIINQYQACFKNELAYRQACITDYQKLLDKNPCLQAGLFVAIELGRRIERATPLKIGNVVSSQSFGELLIASMGLLPQEELWLYGLTAKHEIIMKKTVHIGSITSCPFFIRDIVRYALKYNSQSIIIAHNHPSGHPNPSKNDIALTNRLADIVKVLDIKLLDSFIIGNQNYSSLRELGLFVEG</sequence>
<evidence type="ECO:0000313" key="8">
    <source>
        <dbReference type="EMBL" id="MCM2436631.1"/>
    </source>
</evidence>
<evidence type="ECO:0000256" key="3">
    <source>
        <dbReference type="ARBA" id="ARBA00022723"/>
    </source>
</evidence>
<keyword evidence="2" id="KW-0645">Protease</keyword>
<keyword evidence="6" id="KW-0482">Metalloprotease</keyword>
<keyword evidence="5" id="KW-0862">Zinc</keyword>
<evidence type="ECO:0000256" key="5">
    <source>
        <dbReference type="ARBA" id="ARBA00022833"/>
    </source>
</evidence>
<proteinExistence type="inferred from homology"/>
<protein>
    <recommendedName>
        <fullName evidence="7">MPN domain-containing protein</fullName>
    </recommendedName>
</protein>
<keyword evidence="9" id="KW-1185">Reference proteome</keyword>
<keyword evidence="3" id="KW-0479">Metal-binding</keyword>
<evidence type="ECO:0000256" key="1">
    <source>
        <dbReference type="ARBA" id="ARBA00010243"/>
    </source>
</evidence>
<evidence type="ECO:0000256" key="4">
    <source>
        <dbReference type="ARBA" id="ARBA00022801"/>
    </source>
</evidence>
<dbReference type="EMBL" id="JAGMVS010000038">
    <property type="protein sequence ID" value="MCM2436631.1"/>
    <property type="molecule type" value="Genomic_DNA"/>
</dbReference>
<dbReference type="CDD" id="cd08071">
    <property type="entry name" value="MPN_DUF2466"/>
    <property type="match status" value="1"/>
</dbReference>
<dbReference type="Pfam" id="PF04002">
    <property type="entry name" value="RadC"/>
    <property type="match status" value="1"/>
</dbReference>
<comment type="similarity">
    <text evidence="1">Belongs to the UPF0758 family.</text>
</comment>